<organism evidence="1 2">
    <name type="scientific">Oceanobacillus neutriphilus</name>
    <dbReference type="NCBI Taxonomy" id="531815"/>
    <lineage>
        <taxon>Bacteria</taxon>
        <taxon>Bacillati</taxon>
        <taxon>Bacillota</taxon>
        <taxon>Bacilli</taxon>
        <taxon>Bacillales</taxon>
        <taxon>Bacillaceae</taxon>
        <taxon>Oceanobacillus</taxon>
    </lineage>
</organism>
<dbReference type="Gene3D" id="3.40.50.300">
    <property type="entry name" value="P-loop containing nucleotide triphosphate hydrolases"/>
    <property type="match status" value="1"/>
</dbReference>
<dbReference type="SUPFAM" id="SSF52540">
    <property type="entry name" value="P-loop containing nucleoside triphosphate hydrolases"/>
    <property type="match status" value="1"/>
</dbReference>
<evidence type="ECO:0000313" key="1">
    <source>
        <dbReference type="EMBL" id="GGP10499.1"/>
    </source>
</evidence>
<reference evidence="2" key="1">
    <citation type="journal article" date="2019" name="Int. J. Syst. Evol. Microbiol.">
        <title>The Global Catalogue of Microorganisms (GCM) 10K type strain sequencing project: providing services to taxonomists for standard genome sequencing and annotation.</title>
        <authorList>
            <consortium name="The Broad Institute Genomics Platform"/>
            <consortium name="The Broad Institute Genome Sequencing Center for Infectious Disease"/>
            <person name="Wu L."/>
            <person name="Ma J."/>
        </authorList>
    </citation>
    <scope>NUCLEOTIDE SEQUENCE [LARGE SCALE GENOMIC DNA]</scope>
    <source>
        <strain evidence="2">CGMCC 1.7693</strain>
    </source>
</reference>
<keyword evidence="2" id="KW-1185">Reference proteome</keyword>
<dbReference type="CDD" id="cd00882">
    <property type="entry name" value="Ras_like_GTPase"/>
    <property type="match status" value="1"/>
</dbReference>
<dbReference type="InterPro" id="IPR027417">
    <property type="entry name" value="P-loop_NTPase"/>
</dbReference>
<protein>
    <recommendedName>
        <fullName evidence="3">ATPase</fullName>
    </recommendedName>
</protein>
<comment type="caution">
    <text evidence="1">The sequence shown here is derived from an EMBL/GenBank/DDBJ whole genome shotgun (WGS) entry which is preliminary data.</text>
</comment>
<accession>A0ABQ2NU06</accession>
<evidence type="ECO:0008006" key="3">
    <source>
        <dbReference type="Google" id="ProtNLM"/>
    </source>
</evidence>
<evidence type="ECO:0000313" key="2">
    <source>
        <dbReference type="Proteomes" id="UP000641206"/>
    </source>
</evidence>
<gene>
    <name evidence="1" type="ORF">GCM10011346_18870</name>
</gene>
<name>A0ABQ2NU06_9BACI</name>
<dbReference type="EMBL" id="BMLW01000005">
    <property type="protein sequence ID" value="GGP10499.1"/>
    <property type="molecule type" value="Genomic_DNA"/>
</dbReference>
<dbReference type="Proteomes" id="UP000641206">
    <property type="component" value="Unassembled WGS sequence"/>
</dbReference>
<sequence length="344" mass="39539">MRNYYYVTANTAEGFMNLLPTNINHLQQIISLNHPSQTVKTKILKDIITKYESTCEVEVLKSALGDRYLDGVVVREKGLAVLNHSIVPNDMSEITELDLSQYTQDTPVKNAELEEKFIHHTENAHKHLQTGLRIHDGLEDIYIREMDFKKADAIADSFIQSVLHGQSKKNRDGHEYHRFFGTTTVDGPVNVVPHITEKLSRVFYIKGRAGTGKSTFMKKVANTCIEYGFDTEIHHCSFDPNSIDMVLVPALDFCMFDSTDPHEFFPTREGEEIIDLYKETVTPGTDEKFTDEINKVNAHYKSYMKESVIELKKAGEYMEALEQQFSYTKQEQKEINNLIERQIQ</sequence>
<proteinExistence type="predicted"/>
<dbReference type="RefSeq" id="WP_188734203.1">
    <property type="nucleotide sequence ID" value="NZ_BMLW01000005.1"/>
</dbReference>